<dbReference type="AlphaFoldDB" id="A0AAN9MFD2"/>
<dbReference type="EMBL" id="JAYMYR010000007">
    <property type="protein sequence ID" value="KAK7353551.1"/>
    <property type="molecule type" value="Genomic_DNA"/>
</dbReference>
<comment type="caution">
    <text evidence="1">The sequence shown here is derived from an EMBL/GenBank/DDBJ whole genome shotgun (WGS) entry which is preliminary data.</text>
</comment>
<evidence type="ECO:0000313" key="2">
    <source>
        <dbReference type="Proteomes" id="UP001374584"/>
    </source>
</evidence>
<gene>
    <name evidence="1" type="ORF">VNO80_19001</name>
</gene>
<keyword evidence="2" id="KW-1185">Reference proteome</keyword>
<dbReference type="Proteomes" id="UP001374584">
    <property type="component" value="Unassembled WGS sequence"/>
</dbReference>
<reference evidence="1 2" key="1">
    <citation type="submission" date="2024-01" db="EMBL/GenBank/DDBJ databases">
        <title>The genomes of 5 underutilized Papilionoideae crops provide insights into root nodulation and disease resistanc.</title>
        <authorList>
            <person name="Jiang F."/>
        </authorList>
    </citation>
    <scope>NUCLEOTIDE SEQUENCE [LARGE SCALE GENOMIC DNA]</scope>
    <source>
        <strain evidence="1">JINMINGXINNONG_FW02</strain>
        <tissue evidence="1">Leaves</tissue>
    </source>
</reference>
<accession>A0AAN9MFD2</accession>
<proteinExistence type="predicted"/>
<protein>
    <submittedName>
        <fullName evidence="1">Uncharacterized protein</fullName>
    </submittedName>
</protein>
<organism evidence="1 2">
    <name type="scientific">Phaseolus coccineus</name>
    <name type="common">Scarlet runner bean</name>
    <name type="synonym">Phaseolus multiflorus</name>
    <dbReference type="NCBI Taxonomy" id="3886"/>
    <lineage>
        <taxon>Eukaryota</taxon>
        <taxon>Viridiplantae</taxon>
        <taxon>Streptophyta</taxon>
        <taxon>Embryophyta</taxon>
        <taxon>Tracheophyta</taxon>
        <taxon>Spermatophyta</taxon>
        <taxon>Magnoliopsida</taxon>
        <taxon>eudicotyledons</taxon>
        <taxon>Gunneridae</taxon>
        <taxon>Pentapetalae</taxon>
        <taxon>rosids</taxon>
        <taxon>fabids</taxon>
        <taxon>Fabales</taxon>
        <taxon>Fabaceae</taxon>
        <taxon>Papilionoideae</taxon>
        <taxon>50 kb inversion clade</taxon>
        <taxon>NPAAA clade</taxon>
        <taxon>indigoferoid/millettioid clade</taxon>
        <taxon>Phaseoleae</taxon>
        <taxon>Phaseolus</taxon>
    </lineage>
</organism>
<name>A0AAN9MFD2_PHACN</name>
<evidence type="ECO:0000313" key="1">
    <source>
        <dbReference type="EMBL" id="KAK7353551.1"/>
    </source>
</evidence>
<sequence length="456" mass="48891">MSDFSFFFTNFPPERDFQKKEQVPWKRPIALRKAWNQKVQNQFVDAAKAKSRNASFAQVVKGGGVRASQEDAVLGSDTPSFTVKAKISFEEESYAEVTMVGCSHGRWGGASKGDSKARVDDSVRDDFYVSDGSDVGGNGSAKGKEEASVHFPVAMGGSPRDDACMGAFRRINHSDNIINYSLGINEGAWERNELNTTVIKELPKVQEGSIGDASFNNNHFIKGNLSDNKINYFLGIQENAWERKELGAVTFKEPSKGQEGPFGDAIISTGVWPEELSCVGSTLAHSHEDSWVRDSLDLGPIPNLAKLVGHPIRVSFIDSGEGGGNLTVEEGEVEGLVHGGVIIPDTLLQPSPPLATLLSGGTGSDLDGGSGRGNYGGNEVHSGRGGLLEMGRVMGGGSMIRCDREFALVNCQVLLGIKKLGSNVGLAGLNLKPFRSKIITSSVGRDEQITSLVDLR</sequence>